<evidence type="ECO:0000313" key="10">
    <source>
        <dbReference type="Proteomes" id="UP001367676"/>
    </source>
</evidence>
<keyword evidence="3" id="KW-0963">Cytoplasm</keyword>
<feature type="coiled-coil region" evidence="8">
    <location>
        <begin position="1996"/>
        <end position="2082"/>
    </location>
</feature>
<dbReference type="Proteomes" id="UP001367676">
    <property type="component" value="Unassembled WGS sequence"/>
</dbReference>
<dbReference type="InterPro" id="IPR026201">
    <property type="entry name" value="Cep290"/>
</dbReference>
<evidence type="ECO:0000256" key="7">
    <source>
        <dbReference type="ARBA" id="ARBA00023273"/>
    </source>
</evidence>
<comment type="caution">
    <text evidence="9">The sequence shown here is derived from an EMBL/GenBank/DDBJ whole genome shotgun (WGS) entry which is preliminary data.</text>
</comment>
<evidence type="ECO:0000256" key="5">
    <source>
        <dbReference type="ARBA" id="ARBA00023054"/>
    </source>
</evidence>
<feature type="coiled-coil region" evidence="8">
    <location>
        <begin position="1449"/>
        <end position="1490"/>
    </location>
</feature>
<evidence type="ECO:0000256" key="1">
    <source>
        <dbReference type="ARBA" id="ARBA00004120"/>
    </source>
</evidence>
<evidence type="ECO:0000256" key="8">
    <source>
        <dbReference type="SAM" id="Coils"/>
    </source>
</evidence>
<keyword evidence="10" id="KW-1185">Reference proteome</keyword>
<dbReference type="GO" id="GO:0034451">
    <property type="term" value="C:centriolar satellite"/>
    <property type="evidence" value="ECO:0007669"/>
    <property type="project" value="TreeGrafter"/>
</dbReference>
<gene>
    <name evidence="9" type="ORF">V9T40_008174</name>
</gene>
<keyword evidence="6" id="KW-0206">Cytoskeleton</keyword>
<sequence>MPKPPTHNYVHHCCRTMACNECFLAHEHAIELCHTLELIGVLDGANQEEIDKIIAIRKDLLDEYFQIQHILRLTPYNHWWNTDFLQHRAQQRNFKPRAPVKNPQHRLGRGLSYLDIVKVEIYKEKLQKMFEGIQAVAITADAWTLYNSHRFIDLVPEEITEDEKENLFPDICSAEVTADVDQKLLLKVFKISQEVLKYKGEQVESLISELDALAVRLGEEEAKRNQNFIEVEEFQHGEKSESVNAEDLNRKLMKLEIQKNRLIAVIEEKEAELINEKKESENLSTRLFALEEENKNLRAELQSMHQELASSANLKFISDDQDYFSIDKYNELSELLRQKNKHITQLLNDIEDIERENIILRDKLSIVRDELQEGAEQMSKLSMERISLSTCVDELNGKVFRLEQENIGLRSQISELIIDKETRDKQFDNLSSGYESKIQQWKELLELREMELSSAKYRQSSGNSNHKFDESSHLALLSKLSKTLAEREEKIFELQQQLEQATTDLNENTRLLEEQKRLFQSKFDRNFESNNMKQLRKQLDQAENRILVLEAKAKYAEEESLRKAEEVSELIIQLREYESGTYGLEDAKNKIKNLEKQKQIRDTQIEQLIQSLNELQDEENLLEHENHVLREKLGISPEEQIVTDDVSRRNLRKQNKLSILNQELEKNCNELVELKLENRKLNQQIASLISELNFYRLKEPLSGDTDDSSFLLNVDEYTGLKCSQALLKKSSSVAIQSSIDELFLEDSDEENKENVKALINENESLRKGMHEILDSIRNQDCSSLIRIESATLERLLEALDMRHVSGWYQPAMRLQAHIHHLYGVNEALREELHTCRSLEDKSLYEIRNTEQEVKNSQEISIRFSPDFNRPSSQKRAKSAKLKKAVSLSEESLRILDVDKELTQEKEKRQKLEIEIKKYNEKFVQLKEEMERSREIYEHDKESWCGVKTVMQEEVDDLRNNEAILKIKMNDFEQCIEAMKNGPEQINKTLAEMTLSMSSLKVEHEQLTRKFQRLLEMENQIRQEKNKLSNEIHSLRFTKNQEVMVLRQKNEQLSLELKELLVLSSESVTQQDHSRVIKDFEELTVKYRESQQKQILLVVAQAKQTAELELEVTNMKQQSQHWSRMYELTKEQLAEMENRCKQLEEQLLSSVQNNAEFQKTEAALKEEILKLPTASEYETLLKKLKEAEINVAELRLRENELQELANIAQDQVKVIEHYNRYQDFEYDSLQRRILELQSLSDEKMIIDRLTKELLLLQQNGINANYETNSFKDKLAKTENEILQLKMKLNETESNYNKLKRDTNFKIKYMHAIIYELQKRYLGSYPLVKEELCARSIMNCKEECIMLMSVILDLKPPSIFTTQDEDTRKDNLPTKLRATFKKVPHRSELTFEDFSLKLVNEGLQNKLQIYSERLGRQDKLISRLEEEIVHADEQCQEFLLYWNPNGDLKFINRTSDTIQQLSANLQSSEEEVRNLREKLNNMVMELKEKELIISNRDKEISLWQKIGSNREEDSEKLNIIGNENSIKKLALQATVDSLQNIINQKEEIITRQQNMLKKSSEEHAQNILELVREIKTLQNSMDLKQQAFNRLQIKLEMNEKPPDEKRSIVDSYLTKIHELEDELNQANEKVEQLSNQLLTSNQQAELWSHTAEERLKSLQNMKIVMDNKSGDISPDKKLSQVSGKQYLKEKCEEIERLKQIIDEQKKQQETGKKVLTNRDRIKSELERYKKKVDILEQRGKEDKAEIQRLKNQILSRPQSVSKKEVILSPREEQFVKKIKSMEEDINAFKEKEKKWKELRQTKVDEEIEKWQHKKQYQQNVEKLRQQLKDMSVQCESLTLSNSRLKETIVRLEKERLGLDGKLKAAKSQVGSISMIEELQKTNSRLEQEIEVLRRSAEFSMGATSLTSVIEAQERRINALGLAQKGNSALAEEVERLNERKSQLQKYNVRLEEENVRLKLEVEKLKSGSHYLNELFDLSVEKKSSEDFNDQVKGNRRYNSNLERGVLVLRRLVEKLQAENKRLLLNQTSQLEDKNNVDKLNADLQHLQENYLAAIERTSSLDKELKTAYEKIDSLQKLIDRLQKGEEISILKSQIAQKNNLLIKVKSLLEKAALREKELLLKVHDLQKMNQLAY</sequence>
<feature type="coiled-coil region" evidence="8">
    <location>
        <begin position="1924"/>
        <end position="1965"/>
    </location>
</feature>
<keyword evidence="7" id="KW-0966">Cell projection</keyword>
<evidence type="ECO:0000256" key="2">
    <source>
        <dbReference type="ARBA" id="ARBA00004300"/>
    </source>
</evidence>
<feature type="coiled-coil region" evidence="8">
    <location>
        <begin position="203"/>
        <end position="370"/>
    </location>
</feature>
<dbReference type="GO" id="GO:0035869">
    <property type="term" value="C:ciliary transition zone"/>
    <property type="evidence" value="ECO:0007669"/>
    <property type="project" value="TreeGrafter"/>
</dbReference>
<evidence type="ECO:0000256" key="3">
    <source>
        <dbReference type="ARBA" id="ARBA00022490"/>
    </source>
</evidence>
<keyword evidence="4" id="KW-0970">Cilium biogenesis/degradation</keyword>
<evidence type="ECO:0000256" key="4">
    <source>
        <dbReference type="ARBA" id="ARBA00022794"/>
    </source>
</evidence>
<dbReference type="PANTHER" id="PTHR18879">
    <property type="entry name" value="CENTROSOMAL PROTEIN OF 290 KDA"/>
    <property type="match status" value="1"/>
</dbReference>
<reference evidence="9 10" key="1">
    <citation type="submission" date="2024-03" db="EMBL/GenBank/DDBJ databases">
        <title>Adaptation during the transition from Ophiocordyceps entomopathogen to insect associate is accompanied by gene loss and intensified selection.</title>
        <authorList>
            <person name="Ward C.M."/>
            <person name="Onetto C.A."/>
            <person name="Borneman A.R."/>
        </authorList>
    </citation>
    <scope>NUCLEOTIDE SEQUENCE [LARGE SCALE GENOMIC DNA]</scope>
    <source>
        <strain evidence="9">AWRI1</strain>
        <tissue evidence="9">Single Adult Female</tissue>
    </source>
</reference>
<dbReference type="PANTHER" id="PTHR18879:SF20">
    <property type="entry name" value="CENTROSOMAL PROTEIN OF 290 KDA"/>
    <property type="match status" value="1"/>
</dbReference>
<name>A0AAN9Y9N2_9HEMI</name>
<feature type="coiled-coil region" evidence="8">
    <location>
        <begin position="477"/>
        <end position="559"/>
    </location>
</feature>
<dbReference type="GO" id="GO:0097711">
    <property type="term" value="P:ciliary basal body-plasma membrane docking"/>
    <property type="evidence" value="ECO:0007669"/>
    <property type="project" value="TreeGrafter"/>
</dbReference>
<feature type="coiled-coil region" evidence="8">
    <location>
        <begin position="1266"/>
        <end position="1300"/>
    </location>
</feature>
<feature type="coiled-coil region" evidence="8">
    <location>
        <begin position="989"/>
        <end position="1062"/>
    </location>
</feature>
<evidence type="ECO:0000313" key="9">
    <source>
        <dbReference type="EMBL" id="KAK7602585.1"/>
    </source>
</evidence>
<evidence type="ECO:0000256" key="6">
    <source>
        <dbReference type="ARBA" id="ARBA00023212"/>
    </source>
</evidence>
<keyword evidence="5 8" id="KW-0175">Coiled coil</keyword>
<proteinExistence type="predicted"/>
<dbReference type="EMBL" id="JBBCAQ010000008">
    <property type="protein sequence ID" value="KAK7602585.1"/>
    <property type="molecule type" value="Genomic_DNA"/>
</dbReference>
<accession>A0AAN9Y9N2</accession>
<feature type="coiled-coil region" evidence="8">
    <location>
        <begin position="1125"/>
        <end position="1210"/>
    </location>
</feature>
<feature type="coiled-coil region" evidence="8">
    <location>
        <begin position="584"/>
        <end position="698"/>
    </location>
</feature>
<dbReference type="GO" id="GO:1905349">
    <property type="term" value="P:ciliary transition zone assembly"/>
    <property type="evidence" value="ECO:0007669"/>
    <property type="project" value="TreeGrafter"/>
</dbReference>
<organism evidence="9 10">
    <name type="scientific">Parthenolecanium corni</name>
    <dbReference type="NCBI Taxonomy" id="536013"/>
    <lineage>
        <taxon>Eukaryota</taxon>
        <taxon>Metazoa</taxon>
        <taxon>Ecdysozoa</taxon>
        <taxon>Arthropoda</taxon>
        <taxon>Hexapoda</taxon>
        <taxon>Insecta</taxon>
        <taxon>Pterygota</taxon>
        <taxon>Neoptera</taxon>
        <taxon>Paraneoptera</taxon>
        <taxon>Hemiptera</taxon>
        <taxon>Sternorrhyncha</taxon>
        <taxon>Coccoidea</taxon>
        <taxon>Coccidae</taxon>
        <taxon>Parthenolecanium</taxon>
    </lineage>
</organism>
<protein>
    <submittedName>
        <fullName evidence="9">Uncharacterized protein</fullName>
    </submittedName>
</protein>
<comment type="subcellular location">
    <subcellularLocation>
        <location evidence="1">Cytoplasm</location>
        <location evidence="1">Cytoskeleton</location>
        <location evidence="1">Cilium basal body</location>
    </subcellularLocation>
    <subcellularLocation>
        <location evidence="2">Cytoplasm</location>
        <location evidence="2">Cytoskeleton</location>
        <location evidence="2">Microtubule organizing center</location>
        <location evidence="2">Centrosome</location>
    </subcellularLocation>
</comment>
<feature type="coiled-coil region" evidence="8">
    <location>
        <begin position="1685"/>
        <end position="1893"/>
    </location>
</feature>
<feature type="coiled-coil region" evidence="8">
    <location>
        <begin position="1533"/>
        <end position="1641"/>
    </location>
</feature>
<feature type="coiled-coil region" evidence="8">
    <location>
        <begin position="894"/>
        <end position="935"/>
    </location>
</feature>
<dbReference type="GO" id="GO:1905515">
    <property type="term" value="P:non-motile cilium assembly"/>
    <property type="evidence" value="ECO:0007669"/>
    <property type="project" value="TreeGrafter"/>
</dbReference>